<reference evidence="6" key="1">
    <citation type="submission" date="2023-07" db="EMBL/GenBank/DDBJ databases">
        <authorList>
            <consortium name="AG Swart"/>
            <person name="Singh M."/>
            <person name="Singh A."/>
            <person name="Seah K."/>
            <person name="Emmerich C."/>
        </authorList>
    </citation>
    <scope>NUCLEOTIDE SEQUENCE</scope>
    <source>
        <strain evidence="6">DP1</strain>
    </source>
</reference>
<dbReference type="Pfam" id="PF07691">
    <property type="entry name" value="PA14"/>
    <property type="match status" value="1"/>
</dbReference>
<dbReference type="EMBL" id="CAMPGE010024028">
    <property type="protein sequence ID" value="CAI2381897.1"/>
    <property type="molecule type" value="Genomic_DNA"/>
</dbReference>
<evidence type="ECO:0000256" key="2">
    <source>
        <dbReference type="ARBA" id="ARBA00022737"/>
    </source>
</evidence>
<dbReference type="Pfam" id="PF13948">
    <property type="entry name" value="DUF4215"/>
    <property type="match status" value="1"/>
</dbReference>
<feature type="domain" description="PA14" evidence="5">
    <location>
        <begin position="119"/>
        <end position="256"/>
    </location>
</feature>
<keyword evidence="4" id="KW-0472">Membrane</keyword>
<feature type="transmembrane region" description="Helical" evidence="4">
    <location>
        <begin position="501"/>
        <end position="523"/>
    </location>
</feature>
<evidence type="ECO:0000256" key="4">
    <source>
        <dbReference type="SAM" id="Phobius"/>
    </source>
</evidence>
<evidence type="ECO:0000256" key="3">
    <source>
        <dbReference type="ARBA" id="ARBA00023157"/>
    </source>
</evidence>
<keyword evidence="1" id="KW-0732">Signal</keyword>
<gene>
    <name evidence="6" type="ORF">ECRASSUSDP1_LOCUS23363</name>
</gene>
<keyword evidence="2" id="KW-0677">Repeat</keyword>
<dbReference type="AlphaFoldDB" id="A0AAD1XZD3"/>
<dbReference type="Gene3D" id="3.90.182.10">
    <property type="entry name" value="Toxin - Anthrax Protective Antigen,domain 1"/>
    <property type="match status" value="1"/>
</dbReference>
<evidence type="ECO:0000313" key="6">
    <source>
        <dbReference type="EMBL" id="CAI2381897.1"/>
    </source>
</evidence>
<keyword evidence="3" id="KW-1015">Disulfide bond</keyword>
<keyword evidence="4" id="KW-0812">Transmembrane</keyword>
<dbReference type="Proteomes" id="UP001295684">
    <property type="component" value="Unassembled WGS sequence"/>
</dbReference>
<organism evidence="6 7">
    <name type="scientific">Euplotes crassus</name>
    <dbReference type="NCBI Taxonomy" id="5936"/>
    <lineage>
        <taxon>Eukaryota</taxon>
        <taxon>Sar</taxon>
        <taxon>Alveolata</taxon>
        <taxon>Ciliophora</taxon>
        <taxon>Intramacronucleata</taxon>
        <taxon>Spirotrichea</taxon>
        <taxon>Hypotrichia</taxon>
        <taxon>Euplotida</taxon>
        <taxon>Euplotidae</taxon>
        <taxon>Moneuplotes</taxon>
    </lineage>
</organism>
<protein>
    <recommendedName>
        <fullName evidence="5">PA14 domain-containing protein</fullName>
    </recommendedName>
</protein>
<evidence type="ECO:0000313" key="7">
    <source>
        <dbReference type="Proteomes" id="UP001295684"/>
    </source>
</evidence>
<dbReference type="InterPro" id="IPR011936">
    <property type="entry name" value="Myxo_disulph_rpt"/>
</dbReference>
<dbReference type="InterPro" id="IPR011658">
    <property type="entry name" value="PA14_dom"/>
</dbReference>
<feature type="transmembrane region" description="Helical" evidence="4">
    <location>
        <begin position="538"/>
        <end position="562"/>
    </location>
</feature>
<feature type="transmembrane region" description="Helical" evidence="4">
    <location>
        <begin position="460"/>
        <end position="481"/>
    </location>
</feature>
<dbReference type="NCBIfam" id="TIGR02232">
    <property type="entry name" value="myxo_disulf_rpt"/>
    <property type="match status" value="1"/>
</dbReference>
<evidence type="ECO:0000256" key="1">
    <source>
        <dbReference type="ARBA" id="ARBA00022729"/>
    </source>
</evidence>
<sequence length="774" mass="86455">MVYDKFNSLLALGFDTTQSTITGVTAGDTLVINQTYTLTVQAKDQTGNDLAAGGENIYAYLSDPCTRASSMACVSSSYTQSALRGLEKIQKLTDNVDGTYTTDLELSHIGNATLSVLRVAHQDITGEYYDSGIISGNPDATGTSSFIDFDWGFDVVAPSLSNDPAARFTGKITVFSSGTYNMAMLHDDGSSIKINGYAKISMFGTPGEFTNTFSHHFNAFETYDLEIDWIDSGGEAALALRWDSGSGSITIPSENYAIADDIATSPLQISVSCPDKYEQVSSTTNQCKPICGDGFIDGSESCDDGNTVSGDGCSSDCTSVETTWKCNGSSPSVCTRDYKSIPLSDHETTMKAAMISSASLAVTFQAVGGLMNGSSPSTIFSSINQLQLLMLFLLCEIFLPLKVVNYLRSLSSALFDINIDWSFFTVFRKIIEWFDYPQDRDDFDTIDISSGSSLINLNTLIATFGVFIITHIVFSLIIFCFKKSTGRLTNLLRSVYKAFTFKIYVVLIFEGFISLCLCSFSELRRFKANEVGSEQNSFYFSVFFSLCTICVISIALTVWIFAKPSETRKHIIFEEELFKGLNQKRLSRLQPILFLARRTVLCLMIIFGRVLGRFLFMGLYSFISLAHCVLTCCIRPFEKVRNNITEISNELYIVYFCIFLMFNRTEEDWSDPKTTVIYWSLVSNSALDALLSLVFLIYTLFKKKRKIKVTTIQKAKNVVPKKPRRLKLKDPPRLSQILPNREELKDLRRYKFRHSPRNLMIESIESDPSFAKLR</sequence>
<accession>A0AAD1XZD3</accession>
<name>A0AAD1XZD3_EUPCR</name>
<keyword evidence="7" id="KW-1185">Reference proteome</keyword>
<dbReference type="SUPFAM" id="SSF56988">
    <property type="entry name" value="Anthrax protective antigen"/>
    <property type="match status" value="1"/>
</dbReference>
<proteinExistence type="predicted"/>
<dbReference type="PROSITE" id="PS51820">
    <property type="entry name" value="PA14"/>
    <property type="match status" value="1"/>
</dbReference>
<evidence type="ECO:0000259" key="5">
    <source>
        <dbReference type="PROSITE" id="PS51820"/>
    </source>
</evidence>
<feature type="transmembrane region" description="Helical" evidence="4">
    <location>
        <begin position="592"/>
        <end position="611"/>
    </location>
</feature>
<keyword evidence="4" id="KW-1133">Transmembrane helix</keyword>
<comment type="caution">
    <text evidence="6">The sequence shown here is derived from an EMBL/GenBank/DDBJ whole genome shotgun (WGS) entry which is preliminary data.</text>
</comment>
<feature type="transmembrane region" description="Helical" evidence="4">
    <location>
        <begin position="677"/>
        <end position="701"/>
    </location>
</feature>
<dbReference type="InterPro" id="IPR037524">
    <property type="entry name" value="PA14/GLEYA"/>
</dbReference>